<dbReference type="GO" id="GO:0005509">
    <property type="term" value="F:calcium ion binding"/>
    <property type="evidence" value="ECO:0000318"/>
    <property type="project" value="GO_Central"/>
</dbReference>
<evidence type="ECO:0000256" key="3">
    <source>
        <dbReference type="ARBA" id="ARBA00022837"/>
    </source>
</evidence>
<organism>
    <name type="scientific">Ixodes scapularis</name>
    <name type="common">Black-legged tick</name>
    <name type="synonym">Deer tick</name>
    <dbReference type="NCBI Taxonomy" id="6945"/>
    <lineage>
        <taxon>Eukaryota</taxon>
        <taxon>Metazoa</taxon>
        <taxon>Ecdysozoa</taxon>
        <taxon>Arthropoda</taxon>
        <taxon>Chelicerata</taxon>
        <taxon>Arachnida</taxon>
        <taxon>Acari</taxon>
        <taxon>Parasitiformes</taxon>
        <taxon>Ixodida</taxon>
        <taxon>Ixodoidea</taxon>
        <taxon>Ixodidae</taxon>
        <taxon>Ixodinae</taxon>
        <taxon>Ixodes</taxon>
    </lineage>
</organism>
<dbReference type="EMBL" id="ABJB010780930">
    <property type="status" value="NOT_ANNOTATED_CDS"/>
    <property type="molecule type" value="Genomic_DNA"/>
</dbReference>
<evidence type="ECO:0000256" key="1">
    <source>
        <dbReference type="ARBA" id="ARBA00022723"/>
    </source>
</evidence>
<feature type="region of interest" description="Disordered" evidence="4">
    <location>
        <begin position="61"/>
        <end position="84"/>
    </location>
</feature>
<keyword evidence="2" id="KW-0677">Repeat</keyword>
<dbReference type="VEuPathDB" id="VectorBase:ISCI021725"/>
<reference evidence="7 9" key="1">
    <citation type="submission" date="2008-03" db="EMBL/GenBank/DDBJ databases">
        <title>Annotation of Ixodes scapularis.</title>
        <authorList>
            <consortium name="Ixodes scapularis Genome Project Consortium"/>
            <person name="Caler E."/>
            <person name="Hannick L.I."/>
            <person name="Bidwell S."/>
            <person name="Joardar V."/>
            <person name="Thiagarajan M."/>
            <person name="Amedeo P."/>
            <person name="Galinsky K.J."/>
            <person name="Schobel S."/>
            <person name="Inman J."/>
            <person name="Hostetler J."/>
            <person name="Miller J."/>
            <person name="Hammond M."/>
            <person name="Megy K."/>
            <person name="Lawson D."/>
            <person name="Kodira C."/>
            <person name="Sutton G."/>
            <person name="Meyer J."/>
            <person name="Hill C.A."/>
            <person name="Birren B."/>
            <person name="Nene V."/>
            <person name="Collins F."/>
            <person name="Alarcon-Chaidez F."/>
            <person name="Wikel S."/>
            <person name="Strausberg R."/>
        </authorList>
    </citation>
    <scope>NUCLEOTIDE SEQUENCE [LARGE SCALE GENOMIC DNA]</scope>
    <source>
        <strain evidence="9">Wikel</strain>
        <strain evidence="7">Wikel colony</strain>
    </source>
</reference>
<evidence type="ECO:0000313" key="9">
    <source>
        <dbReference type="Proteomes" id="UP000001555"/>
    </source>
</evidence>
<dbReference type="EMBL" id="ABJB010473072">
    <property type="status" value="NOT_ANNOTATED_CDS"/>
    <property type="molecule type" value="Genomic_DNA"/>
</dbReference>
<dbReference type="PROSITE" id="PS50222">
    <property type="entry name" value="EF_HAND_2"/>
    <property type="match status" value="2"/>
</dbReference>
<dbReference type="EMBL" id="ABJB010105741">
    <property type="status" value="NOT_ANNOTATED_CDS"/>
    <property type="molecule type" value="Genomic_DNA"/>
</dbReference>
<dbReference type="EMBL" id="ABJB010861219">
    <property type="status" value="NOT_ANNOTATED_CDS"/>
    <property type="molecule type" value="Genomic_DNA"/>
</dbReference>
<gene>
    <name evidence="7" type="ORF">IscW_ISCW021725</name>
</gene>
<evidence type="ECO:0000256" key="4">
    <source>
        <dbReference type="SAM" id="MobiDB-lite"/>
    </source>
</evidence>
<dbReference type="EnsemblMetazoa" id="ISCW021725-RA">
    <property type="protein sequence ID" value="ISCW021725-PA"/>
    <property type="gene ID" value="ISCW021725"/>
</dbReference>
<keyword evidence="9" id="KW-1185">Reference proteome</keyword>
<evidence type="ECO:0000313" key="7">
    <source>
        <dbReference type="EMBL" id="EEC13552.1"/>
    </source>
</evidence>
<dbReference type="EMBL" id="ABJB010628802">
    <property type="status" value="NOT_ANNOTATED_CDS"/>
    <property type="molecule type" value="Genomic_DNA"/>
</dbReference>
<dbReference type="HOGENOM" id="CLU_1118064_0_0_1"/>
<dbReference type="InterPro" id="IPR040365">
    <property type="entry name" value="EFHD1/2"/>
</dbReference>
<feature type="chain" id="PRO_5010826622" description="EF-hand domain-containing protein" evidence="5">
    <location>
        <begin position="19"/>
        <end position="249"/>
    </location>
</feature>
<dbReference type="EMBL" id="DS852549">
    <property type="protein sequence ID" value="EEC13552.1"/>
    <property type="molecule type" value="Genomic_DNA"/>
</dbReference>
<dbReference type="PANTHER" id="PTHR13025:SF6">
    <property type="entry name" value="EF-HAND DOMAIN-CONTAINING PROTEIN-RELATED"/>
    <property type="match status" value="1"/>
</dbReference>
<protein>
    <recommendedName>
        <fullName evidence="6">EF-hand domain-containing protein</fullName>
    </recommendedName>
</protein>
<dbReference type="Proteomes" id="UP000001555">
    <property type="component" value="Unassembled WGS sequence"/>
</dbReference>
<feature type="compositionally biased region" description="Basic and acidic residues" evidence="4">
    <location>
        <begin position="64"/>
        <end position="74"/>
    </location>
</feature>
<keyword evidence="3" id="KW-0106">Calcium</keyword>
<dbReference type="EMBL" id="ABJB010577650">
    <property type="status" value="NOT_ANNOTATED_CDS"/>
    <property type="molecule type" value="Genomic_DNA"/>
</dbReference>
<dbReference type="InterPro" id="IPR011992">
    <property type="entry name" value="EF-hand-dom_pair"/>
</dbReference>
<evidence type="ECO:0000259" key="6">
    <source>
        <dbReference type="PROSITE" id="PS50222"/>
    </source>
</evidence>
<name>B7Q3Y0_IXOSC</name>
<keyword evidence="1" id="KW-0479">Metal-binding</keyword>
<proteinExistence type="predicted"/>
<dbReference type="PaxDb" id="6945-B7Q3Y0"/>
<evidence type="ECO:0000256" key="2">
    <source>
        <dbReference type="ARBA" id="ARBA00022737"/>
    </source>
</evidence>
<feature type="domain" description="EF-hand" evidence="6">
    <location>
        <begin position="183"/>
        <end position="218"/>
    </location>
</feature>
<keyword evidence="5" id="KW-0732">Signal</keyword>
<dbReference type="InterPro" id="IPR002048">
    <property type="entry name" value="EF_hand_dom"/>
</dbReference>
<dbReference type="InterPro" id="IPR018247">
    <property type="entry name" value="EF_Hand_1_Ca_BS"/>
</dbReference>
<dbReference type="InParanoid" id="B7Q3Y0"/>
<feature type="domain" description="EF-hand" evidence="6">
    <location>
        <begin position="147"/>
        <end position="182"/>
    </location>
</feature>
<dbReference type="CDD" id="cd00051">
    <property type="entry name" value="EFh"/>
    <property type="match status" value="1"/>
</dbReference>
<feature type="non-terminal residue" evidence="7">
    <location>
        <position position="1"/>
    </location>
</feature>
<evidence type="ECO:0000256" key="5">
    <source>
        <dbReference type="SAM" id="SignalP"/>
    </source>
</evidence>
<dbReference type="VEuPathDB" id="VectorBase:ISCW021725"/>
<reference evidence="8" key="2">
    <citation type="submission" date="2020-05" db="UniProtKB">
        <authorList>
            <consortium name="EnsemblMetazoa"/>
        </authorList>
    </citation>
    <scope>IDENTIFICATION</scope>
    <source>
        <strain evidence="8">wikel</strain>
    </source>
</reference>
<sequence length="249" mass="28612">CAWALRTVQFLYLWITAAQNPEFQATPEGAAMLRTMRLHQICPDGERKKFGSCYTLNPLNRTSKRPDQPMDRHNRAGNSQIKHQVQAERRAEFINWARTTFEESRAAGGRGRGHPEAEAHQQITYHDASVCPVMSESTPAISEFSLDQCSFLADWFHRWDRDKDGLLDACEIGSMFHCLRIPIGPGALEAIMQYFDEDMDGKLSFREFLLMWRAALHDPDFRRTAEGCKMAKQMRIHNLLPNRGKAAWN</sequence>
<dbReference type="PROSITE" id="PS00018">
    <property type="entry name" value="EF_HAND_1"/>
    <property type="match status" value="2"/>
</dbReference>
<feature type="signal peptide" evidence="5">
    <location>
        <begin position="1"/>
        <end position="18"/>
    </location>
</feature>
<dbReference type="Pfam" id="PF13499">
    <property type="entry name" value="EF-hand_7"/>
    <property type="match status" value="1"/>
</dbReference>
<dbReference type="EMBL" id="ABJB010993326">
    <property type="status" value="NOT_ANNOTATED_CDS"/>
    <property type="molecule type" value="Genomic_DNA"/>
</dbReference>
<dbReference type="SMART" id="SM00054">
    <property type="entry name" value="EFh"/>
    <property type="match status" value="2"/>
</dbReference>
<evidence type="ECO:0000313" key="8">
    <source>
        <dbReference type="EnsemblMetazoa" id="ISCW021725-PA"/>
    </source>
</evidence>
<dbReference type="EMBL" id="ABJB010703443">
    <property type="status" value="NOT_ANNOTATED_CDS"/>
    <property type="molecule type" value="Genomic_DNA"/>
</dbReference>
<accession>B7Q3Y0</accession>
<dbReference type="Gene3D" id="1.10.238.10">
    <property type="entry name" value="EF-hand"/>
    <property type="match status" value="1"/>
</dbReference>
<dbReference type="AlphaFoldDB" id="B7Q3Y0"/>
<dbReference type="EMBL" id="ABJB010225214">
    <property type="status" value="NOT_ANNOTATED_CDS"/>
    <property type="molecule type" value="Genomic_DNA"/>
</dbReference>
<dbReference type="SUPFAM" id="SSF47473">
    <property type="entry name" value="EF-hand"/>
    <property type="match status" value="1"/>
</dbReference>
<dbReference type="PANTHER" id="PTHR13025">
    <property type="entry name" value="EF-HAND DOMAIN-CONTAINING PROTEIN D"/>
    <property type="match status" value="1"/>
</dbReference>